<dbReference type="PANTHER" id="PTHR10851:SF0">
    <property type="entry name" value="PYRIDOXINE-5'-PHOSPHATE OXIDASE"/>
    <property type="match status" value="1"/>
</dbReference>
<evidence type="ECO:0000256" key="3">
    <source>
        <dbReference type="ARBA" id="ARBA00022630"/>
    </source>
</evidence>
<keyword evidence="4" id="KW-0288">FMN</keyword>
<reference evidence="8 9" key="1">
    <citation type="submission" date="2020-03" db="EMBL/GenBank/DDBJ databases">
        <title>WGS of actinomycetes isolated from Thailand.</title>
        <authorList>
            <person name="Thawai C."/>
        </authorList>
    </citation>
    <scope>NUCLEOTIDE SEQUENCE [LARGE SCALE GENOMIC DNA]</scope>
    <source>
        <strain evidence="8 9">PRB2-1</strain>
    </source>
</reference>
<accession>A0ABX0ZIP9</accession>
<keyword evidence="3" id="KW-0285">Flavoprotein</keyword>
<dbReference type="PIRSF" id="PIRSF000190">
    <property type="entry name" value="Pyd_amn-ph_oxd"/>
    <property type="match status" value="1"/>
</dbReference>
<comment type="cofactor">
    <cofactor evidence="1">
        <name>FMN</name>
        <dbReference type="ChEBI" id="CHEBI:58210"/>
    </cofactor>
</comment>
<dbReference type="InterPro" id="IPR012349">
    <property type="entry name" value="Split_barrel_FMN-bd"/>
</dbReference>
<gene>
    <name evidence="8" type="ORF">HCN08_09905</name>
</gene>
<evidence type="ECO:0000256" key="5">
    <source>
        <dbReference type="ARBA" id="ARBA00023002"/>
    </source>
</evidence>
<name>A0ABX0ZIP9_9ACTN</name>
<keyword evidence="9" id="KW-1185">Reference proteome</keyword>
<protein>
    <submittedName>
        <fullName evidence="8">Pyridoxamine 5'-phosphate oxidase</fullName>
    </submittedName>
</protein>
<organism evidence="8 9">
    <name type="scientific">Actinacidiphila epipremni</name>
    <dbReference type="NCBI Taxonomy" id="2053013"/>
    <lineage>
        <taxon>Bacteria</taxon>
        <taxon>Bacillati</taxon>
        <taxon>Actinomycetota</taxon>
        <taxon>Actinomycetes</taxon>
        <taxon>Kitasatosporales</taxon>
        <taxon>Streptomycetaceae</taxon>
        <taxon>Actinacidiphila</taxon>
    </lineage>
</organism>
<evidence type="ECO:0000313" key="9">
    <source>
        <dbReference type="Proteomes" id="UP000734511"/>
    </source>
</evidence>
<evidence type="ECO:0000256" key="4">
    <source>
        <dbReference type="ARBA" id="ARBA00022643"/>
    </source>
</evidence>
<dbReference type="Gene3D" id="2.30.110.10">
    <property type="entry name" value="Electron Transport, Fmn-binding Protein, Chain A"/>
    <property type="match status" value="1"/>
</dbReference>
<dbReference type="InterPro" id="IPR019576">
    <property type="entry name" value="Pyridoxamine_oxidase_dimer_C"/>
</dbReference>
<dbReference type="InterPro" id="IPR000659">
    <property type="entry name" value="Pyridox_Oxase"/>
</dbReference>
<keyword evidence="5" id="KW-0560">Oxidoreductase</keyword>
<evidence type="ECO:0000259" key="6">
    <source>
        <dbReference type="Pfam" id="PF01243"/>
    </source>
</evidence>
<feature type="domain" description="Pyridoxine 5'-phosphate oxidase dimerisation C-terminal" evidence="7">
    <location>
        <begin position="190"/>
        <end position="229"/>
    </location>
</feature>
<evidence type="ECO:0000256" key="2">
    <source>
        <dbReference type="ARBA" id="ARBA00007301"/>
    </source>
</evidence>
<dbReference type="InterPro" id="IPR011576">
    <property type="entry name" value="Pyridox_Oxase_N"/>
</dbReference>
<evidence type="ECO:0000256" key="1">
    <source>
        <dbReference type="ARBA" id="ARBA00001917"/>
    </source>
</evidence>
<comment type="caution">
    <text evidence="8">The sequence shown here is derived from an EMBL/GenBank/DDBJ whole genome shotgun (WGS) entry which is preliminary data.</text>
</comment>
<dbReference type="Pfam" id="PF01243">
    <property type="entry name" value="PNPOx_N"/>
    <property type="match status" value="1"/>
</dbReference>
<feature type="domain" description="Pyridoxamine 5'-phosphate oxidase N-terminal" evidence="6">
    <location>
        <begin position="49"/>
        <end position="154"/>
    </location>
</feature>
<dbReference type="Proteomes" id="UP000734511">
    <property type="component" value="Unassembled WGS sequence"/>
</dbReference>
<evidence type="ECO:0000259" key="7">
    <source>
        <dbReference type="Pfam" id="PF10590"/>
    </source>
</evidence>
<evidence type="ECO:0000313" key="8">
    <source>
        <dbReference type="EMBL" id="NJP43713.1"/>
    </source>
</evidence>
<dbReference type="EMBL" id="JAATEJ010000005">
    <property type="protein sequence ID" value="NJP43713.1"/>
    <property type="molecule type" value="Genomic_DNA"/>
</dbReference>
<dbReference type="Pfam" id="PF10590">
    <property type="entry name" value="PNP_phzG_C"/>
    <property type="match status" value="1"/>
</dbReference>
<comment type="similarity">
    <text evidence="2">Belongs to the pyridoxamine 5'-phosphate oxidase family.</text>
</comment>
<dbReference type="RefSeq" id="WP_167982556.1">
    <property type="nucleotide sequence ID" value="NZ_JAATEJ010000005.1"/>
</dbReference>
<dbReference type="PANTHER" id="PTHR10851">
    <property type="entry name" value="PYRIDOXINE-5-PHOSPHATE OXIDASE"/>
    <property type="match status" value="1"/>
</dbReference>
<proteinExistence type="inferred from homology"/>
<dbReference type="SUPFAM" id="SSF50475">
    <property type="entry name" value="FMN-binding split barrel"/>
    <property type="match status" value="1"/>
</dbReference>
<sequence length="229" mass="24499">MSEGTDGAAADRELLERIRAAPVLAGPLLTFDPDRAPGAPGPLFAAWLDRALADGVPEPQIMTLSTAAADGTPSARVLMLRGVDSADCAVVFAGDRRSGKGRDLAANPVAAVSWYWPAHGRQIRMTGPVDALDAGTARRDYLGRSPASRAAGLAGVTSAPLGSLAEYARERRAAQERVAAEPDAVPEGHTVYRLRARQAEFWQADPERGHLRLHYTRDGDGWTRTLLWP</sequence>